<dbReference type="InterPro" id="IPR029058">
    <property type="entry name" value="AB_hydrolase_fold"/>
</dbReference>
<dbReference type="PANTHER" id="PTHR43329">
    <property type="entry name" value="EPOXIDE HYDROLASE"/>
    <property type="match status" value="1"/>
</dbReference>
<gene>
    <name evidence="3" type="ORF">CW311_04915</name>
</gene>
<feature type="domain" description="AB hydrolase-1" evidence="2">
    <location>
        <begin position="26"/>
        <end position="281"/>
    </location>
</feature>
<dbReference type="InterPro" id="IPR000073">
    <property type="entry name" value="AB_hydrolase_1"/>
</dbReference>
<dbReference type="InterPro" id="IPR000639">
    <property type="entry name" value="Epox_hydrolase-like"/>
</dbReference>
<reference evidence="3 4" key="1">
    <citation type="submission" date="2017-12" db="EMBL/GenBank/DDBJ databases">
        <title>Draft Genome sequences of multiple microbial strains isolated from spacecraft associated surfaces.</title>
        <authorList>
            <person name="Seuylemezian A."/>
            <person name="Vaishampayan P."/>
            <person name="Venkateswaran K."/>
        </authorList>
    </citation>
    <scope>NUCLEOTIDE SEQUENCE [LARGE SCALE GENOMIC DNA]</scope>
    <source>
        <strain evidence="3 4">2P01AA</strain>
    </source>
</reference>
<evidence type="ECO:0000313" key="3">
    <source>
        <dbReference type="EMBL" id="PKF35383.1"/>
    </source>
</evidence>
<dbReference type="EMBL" id="PISJ01000006">
    <property type="protein sequence ID" value="PKF35383.1"/>
    <property type="molecule type" value="Genomic_DNA"/>
</dbReference>
<organism evidence="3 4">
    <name type="scientific">Acinetobacter proteolyticus</name>
    <dbReference type="NCBI Taxonomy" id="1776741"/>
    <lineage>
        <taxon>Bacteria</taxon>
        <taxon>Pseudomonadati</taxon>
        <taxon>Pseudomonadota</taxon>
        <taxon>Gammaproteobacteria</taxon>
        <taxon>Moraxellales</taxon>
        <taxon>Moraxellaceae</taxon>
        <taxon>Acinetobacter</taxon>
    </lineage>
</organism>
<evidence type="ECO:0000259" key="2">
    <source>
        <dbReference type="Pfam" id="PF00561"/>
    </source>
</evidence>
<dbReference type="GO" id="GO:0016787">
    <property type="term" value="F:hydrolase activity"/>
    <property type="evidence" value="ECO:0007669"/>
    <property type="project" value="UniProtKB-KW"/>
</dbReference>
<name>A0A2N0WI52_9GAMM</name>
<keyword evidence="1 3" id="KW-0378">Hydrolase</keyword>
<sequence length="298" mass="33761">MKSDQLLLKRDGLSLHANLYGHPAHPLVVLLHGFPDTPHCWDKLYPILVDAGYQVLIPWLRGYTLDSVSSNAHYGLASATADLNAWLDMHGAQKFHLVGHDWGAAIAMSYANQHPASLYSMSLLAVPPIPAMKNILINLKYFPKQLYLSSYMLLMQSHFAKTLLSQNQAEFVAKIWKKWSPTWQFTQADFAATREAFSHPQIAWAATRYYRSLFAVHHPINLKANRDLLRPIQLPTLALAGLDDGCMSIQLHRALAQSRHFPKGLNRLYLPNCGHFLQAEQPQRVAELLLEHFQQTIV</sequence>
<comment type="caution">
    <text evidence="3">The sequence shown here is derived from an EMBL/GenBank/DDBJ whole genome shotgun (WGS) entry which is preliminary data.</text>
</comment>
<dbReference type="PRINTS" id="PR00412">
    <property type="entry name" value="EPOXHYDRLASE"/>
</dbReference>
<evidence type="ECO:0000313" key="4">
    <source>
        <dbReference type="Proteomes" id="UP000233553"/>
    </source>
</evidence>
<dbReference type="AlphaFoldDB" id="A0A2N0WI52"/>
<accession>A0A2N0WI52</accession>
<dbReference type="Proteomes" id="UP000233553">
    <property type="component" value="Unassembled WGS sequence"/>
</dbReference>
<dbReference type="Gene3D" id="3.40.50.1820">
    <property type="entry name" value="alpha/beta hydrolase"/>
    <property type="match status" value="1"/>
</dbReference>
<dbReference type="RefSeq" id="WP_101235835.1">
    <property type="nucleotide sequence ID" value="NZ_PISJ01000006.1"/>
</dbReference>
<dbReference type="Pfam" id="PF00561">
    <property type="entry name" value="Abhydrolase_1"/>
    <property type="match status" value="1"/>
</dbReference>
<dbReference type="SUPFAM" id="SSF53474">
    <property type="entry name" value="alpha/beta-Hydrolases"/>
    <property type="match status" value="1"/>
</dbReference>
<evidence type="ECO:0000256" key="1">
    <source>
        <dbReference type="ARBA" id="ARBA00022801"/>
    </source>
</evidence>
<proteinExistence type="predicted"/>
<protein>
    <submittedName>
        <fullName evidence="3">Alpha/beta hydrolase</fullName>
    </submittedName>
</protein>